<accession>A0A1M5YY14</accession>
<keyword evidence="5" id="KW-1278">Translocase</keyword>
<dbReference type="PANTHER" id="PTHR42794:SF1">
    <property type="entry name" value="HEMIN IMPORT ATP-BINDING PROTEIN HMUV"/>
    <property type="match status" value="1"/>
</dbReference>
<protein>
    <submittedName>
        <fullName evidence="8">Iron complex transport system ATP-binding protein</fullName>
    </submittedName>
</protein>
<dbReference type="OrthoDB" id="5296765at2"/>
<evidence type="ECO:0000256" key="5">
    <source>
        <dbReference type="ARBA" id="ARBA00022967"/>
    </source>
</evidence>
<gene>
    <name evidence="8" type="ORF">SAMN04488135_11160</name>
</gene>
<dbReference type="InterPro" id="IPR017871">
    <property type="entry name" value="ABC_transporter-like_CS"/>
</dbReference>
<keyword evidence="3" id="KW-0547">Nucleotide-binding</keyword>
<dbReference type="EMBL" id="FQXE01000011">
    <property type="protein sequence ID" value="SHI16906.1"/>
    <property type="molecule type" value="Genomic_DNA"/>
</dbReference>
<dbReference type="InterPro" id="IPR003439">
    <property type="entry name" value="ABC_transporter-like_ATP-bd"/>
</dbReference>
<dbReference type="Gene3D" id="3.40.50.300">
    <property type="entry name" value="P-loop containing nucleotide triphosphate hydrolases"/>
    <property type="match status" value="1"/>
</dbReference>
<dbReference type="RefSeq" id="WP_073105832.1">
    <property type="nucleotide sequence ID" value="NZ_FQXE01000011.1"/>
</dbReference>
<dbReference type="PANTHER" id="PTHR42794">
    <property type="entry name" value="HEMIN IMPORT ATP-BINDING PROTEIN HMUV"/>
    <property type="match status" value="1"/>
</dbReference>
<comment type="function">
    <text evidence="6">Part of the ABC transporter complex HmuTUV involved in hemin import. Responsible for energy coupling to the transport system.</text>
</comment>
<dbReference type="PROSITE" id="PS50893">
    <property type="entry name" value="ABC_TRANSPORTER_2"/>
    <property type="match status" value="1"/>
</dbReference>
<evidence type="ECO:0000256" key="3">
    <source>
        <dbReference type="ARBA" id="ARBA00022741"/>
    </source>
</evidence>
<dbReference type="GO" id="GO:0016887">
    <property type="term" value="F:ATP hydrolysis activity"/>
    <property type="evidence" value="ECO:0007669"/>
    <property type="project" value="InterPro"/>
</dbReference>
<evidence type="ECO:0000256" key="6">
    <source>
        <dbReference type="ARBA" id="ARBA00037066"/>
    </source>
</evidence>
<dbReference type="InterPro" id="IPR003593">
    <property type="entry name" value="AAA+_ATPase"/>
</dbReference>
<sequence>MDTARNDALDARDIDVRRGRRTVLQRASLALRPGEVVSLLGANGAGKSTFLSVLAAELKLDMARHAKDAVVLNGRNLADLSAAQQARSRSVLPQRPGLAFDLQVAEVAAMGAYPFPDLPAREVDELVGLSLEMADIRHLRQRRYLELSGGEQQRVQFARVVLQILAGRRADPDGRYMLLDEPTASLDPLHQQGLLKAVCELARAERIGALVILHDVNLAARWSDRIALLWQGTILACDTPSRVLTQQNLQRVYGVDVHVMPHPRQPGKPLVVFG</sequence>
<dbReference type="Proteomes" id="UP000184226">
    <property type="component" value="Unassembled WGS sequence"/>
</dbReference>
<keyword evidence="2" id="KW-1003">Cell membrane</keyword>
<dbReference type="CDD" id="cd03214">
    <property type="entry name" value="ABC_Iron-Siderophores_B12_Hemin"/>
    <property type="match status" value="1"/>
</dbReference>
<keyword evidence="2" id="KW-0472">Membrane</keyword>
<dbReference type="Pfam" id="PF00005">
    <property type="entry name" value="ABC_tran"/>
    <property type="match status" value="1"/>
</dbReference>
<dbReference type="NCBIfam" id="NF010068">
    <property type="entry name" value="PRK13548.1"/>
    <property type="match status" value="1"/>
</dbReference>
<keyword evidence="1" id="KW-0813">Transport</keyword>
<feature type="domain" description="ABC transporter" evidence="7">
    <location>
        <begin position="9"/>
        <end position="256"/>
    </location>
</feature>
<dbReference type="GO" id="GO:0005524">
    <property type="term" value="F:ATP binding"/>
    <property type="evidence" value="ECO:0007669"/>
    <property type="project" value="UniProtKB-KW"/>
</dbReference>
<reference evidence="8 9" key="1">
    <citation type="submission" date="2016-11" db="EMBL/GenBank/DDBJ databases">
        <authorList>
            <person name="Jaros S."/>
            <person name="Januszkiewicz K."/>
            <person name="Wedrychowicz H."/>
        </authorList>
    </citation>
    <scope>NUCLEOTIDE SEQUENCE [LARGE SCALE GENOMIC DNA]</scope>
    <source>
        <strain evidence="8 9">CGMCC 1.10190</strain>
    </source>
</reference>
<dbReference type="PROSITE" id="PS00211">
    <property type="entry name" value="ABC_TRANSPORTER_1"/>
    <property type="match status" value="1"/>
</dbReference>
<dbReference type="AlphaFoldDB" id="A0A1M5YY14"/>
<evidence type="ECO:0000313" key="8">
    <source>
        <dbReference type="EMBL" id="SHI16906.1"/>
    </source>
</evidence>
<evidence type="ECO:0000256" key="4">
    <source>
        <dbReference type="ARBA" id="ARBA00022840"/>
    </source>
</evidence>
<evidence type="ECO:0000256" key="2">
    <source>
        <dbReference type="ARBA" id="ARBA00022475"/>
    </source>
</evidence>
<keyword evidence="4 8" id="KW-0067">ATP-binding</keyword>
<dbReference type="SUPFAM" id="SSF52540">
    <property type="entry name" value="P-loop containing nucleoside triphosphate hydrolases"/>
    <property type="match status" value="1"/>
</dbReference>
<evidence type="ECO:0000313" key="9">
    <source>
        <dbReference type="Proteomes" id="UP000184226"/>
    </source>
</evidence>
<evidence type="ECO:0000259" key="7">
    <source>
        <dbReference type="PROSITE" id="PS50893"/>
    </source>
</evidence>
<evidence type="ECO:0000256" key="1">
    <source>
        <dbReference type="ARBA" id="ARBA00022448"/>
    </source>
</evidence>
<dbReference type="STRING" id="658167.SAMN04488135_11160"/>
<proteinExistence type="predicted"/>
<name>A0A1M5YY14_9BURK</name>
<keyword evidence="9" id="KW-1185">Reference proteome</keyword>
<organism evidence="8 9">
    <name type="scientific">Pollutimonas bauzanensis</name>
    <dbReference type="NCBI Taxonomy" id="658167"/>
    <lineage>
        <taxon>Bacteria</taxon>
        <taxon>Pseudomonadati</taxon>
        <taxon>Pseudomonadota</taxon>
        <taxon>Betaproteobacteria</taxon>
        <taxon>Burkholderiales</taxon>
        <taxon>Alcaligenaceae</taxon>
        <taxon>Pollutimonas</taxon>
    </lineage>
</organism>
<dbReference type="SMART" id="SM00382">
    <property type="entry name" value="AAA"/>
    <property type="match status" value="1"/>
</dbReference>
<dbReference type="InterPro" id="IPR027417">
    <property type="entry name" value="P-loop_NTPase"/>
</dbReference>